<dbReference type="InParanoid" id="A0A1P8AP31"/>
<evidence type="ECO:0000256" key="1">
    <source>
        <dbReference type="SAM" id="MobiDB-lite"/>
    </source>
</evidence>
<proteinExistence type="predicted"/>
<dbReference type="Araport" id="AT1G80315"/>
<evidence type="ECO:0000313" key="3">
    <source>
        <dbReference type="EMBL" id="ANM58406.1"/>
    </source>
</evidence>
<reference evidence="3 4" key="1">
    <citation type="journal article" date="2000" name="Nature">
        <title>Sequence and analysis of chromosome 1 of the plant Arabidopsis thaliana.</title>
        <authorList>
            <person name="Theologis A."/>
            <person name="Ecker J.R."/>
            <person name="Palm C.J."/>
            <person name="Federspiel N.A."/>
            <person name="Kaul S."/>
            <person name="White O."/>
            <person name="Alonso J."/>
            <person name="Altafi H."/>
            <person name="Araujo R."/>
            <person name="Bowman C.L."/>
            <person name="Brooks S.Y."/>
            <person name="Buehler E."/>
            <person name="Chan A."/>
            <person name="Chao Q."/>
            <person name="Chen H."/>
            <person name="Cheuk R.F."/>
            <person name="Chin C.W."/>
            <person name="Chung M.K."/>
            <person name="Conn L."/>
            <person name="Conway A.B."/>
            <person name="Conway A.R."/>
            <person name="Creasy T.H."/>
            <person name="Dewar K."/>
            <person name="Dunn P."/>
            <person name="Etgu P."/>
            <person name="Feldblyum T.V."/>
            <person name="Feng J."/>
            <person name="Fong B."/>
            <person name="Fujii C.Y."/>
            <person name="Gill J.E."/>
            <person name="Goldsmith A.D."/>
            <person name="Haas B."/>
            <person name="Hansen N.F."/>
            <person name="Hughes B."/>
            <person name="Huizar L."/>
            <person name="Hunter J.L."/>
            <person name="Jenkins J."/>
            <person name="Johnson-Hopson C."/>
            <person name="Khan S."/>
            <person name="Khaykin E."/>
            <person name="Kim C.J."/>
            <person name="Koo H.L."/>
            <person name="Kremenetskaia I."/>
            <person name="Kurtz D.B."/>
            <person name="Kwan A."/>
            <person name="Lam B."/>
            <person name="Langin-Hooper S."/>
            <person name="Lee A."/>
            <person name="Lee J.M."/>
            <person name="Lenz C.A."/>
            <person name="Li J.H."/>
            <person name="Li Y."/>
            <person name="Lin X."/>
            <person name="Liu S.X."/>
            <person name="Liu Z.A."/>
            <person name="Luros J.S."/>
            <person name="Maiti R."/>
            <person name="Marziali A."/>
            <person name="Militscher J."/>
            <person name="Miranda M."/>
            <person name="Nguyen M."/>
            <person name="Nierman W.C."/>
            <person name="Osborne B.I."/>
            <person name="Pai G."/>
            <person name="Peterson J."/>
            <person name="Pham P.K."/>
            <person name="Rizzo M."/>
            <person name="Rooney T."/>
            <person name="Rowley D."/>
            <person name="Sakano H."/>
            <person name="Salzberg S.L."/>
            <person name="Schwartz J.R."/>
            <person name="Shinn P."/>
            <person name="Southwick A.M."/>
            <person name="Sun H."/>
            <person name="Tallon L.J."/>
            <person name="Tambunga G."/>
            <person name="Toriumi M.J."/>
            <person name="Town C.D."/>
            <person name="Utterback T."/>
            <person name="Van Aken S."/>
            <person name="Vaysberg M."/>
            <person name="Vysotskaia V.S."/>
            <person name="Walker M."/>
            <person name="Wu D."/>
            <person name="Yu G."/>
            <person name="Fraser C.M."/>
            <person name="Venter J.C."/>
            <person name="Davis R.W."/>
        </authorList>
    </citation>
    <scope>NUCLEOTIDE SEQUENCE [LARGE SCALE GENOMIC DNA]</scope>
    <source>
        <strain evidence="4">cv. Columbia</strain>
    </source>
</reference>
<feature type="region of interest" description="Disordered" evidence="1">
    <location>
        <begin position="75"/>
        <end position="102"/>
    </location>
</feature>
<feature type="region of interest" description="Disordered" evidence="1">
    <location>
        <begin position="1"/>
        <end position="32"/>
    </location>
</feature>
<gene>
    <name evidence="2 3" type="ordered locus">At1g80315</name>
</gene>
<organism evidence="3 4">
    <name type="scientific">Arabidopsis thaliana</name>
    <name type="common">Mouse-ear cress</name>
    <dbReference type="NCBI Taxonomy" id="3702"/>
    <lineage>
        <taxon>Eukaryota</taxon>
        <taxon>Viridiplantae</taxon>
        <taxon>Streptophyta</taxon>
        <taxon>Embryophyta</taxon>
        <taxon>Tracheophyta</taxon>
        <taxon>Spermatophyta</taxon>
        <taxon>Magnoliopsida</taxon>
        <taxon>eudicotyledons</taxon>
        <taxon>Gunneridae</taxon>
        <taxon>Pentapetalae</taxon>
        <taxon>rosids</taxon>
        <taxon>malvids</taxon>
        <taxon>Brassicales</taxon>
        <taxon>Brassicaceae</taxon>
        <taxon>Camelineae</taxon>
        <taxon>Arabidopsis</taxon>
    </lineage>
</organism>
<evidence type="ECO:0000313" key="4">
    <source>
        <dbReference type="Proteomes" id="UP000006548"/>
    </source>
</evidence>
<dbReference type="RefSeq" id="NP_001320843.1">
    <property type="nucleotide sequence ID" value="NM_001334978.1"/>
</dbReference>
<feature type="compositionally biased region" description="Polar residues" evidence="1">
    <location>
        <begin position="19"/>
        <end position="31"/>
    </location>
</feature>
<keyword evidence="4" id="KW-1185">Reference proteome</keyword>
<dbReference type="TAIR" id="AT1G80315"/>
<name>A0A1P8AP31_ARATH</name>
<dbReference type="AlphaFoldDB" id="A0A1P8AP31"/>
<protein>
    <submittedName>
        <fullName evidence="3">Uncharacterized protein</fullName>
    </submittedName>
</protein>
<accession>A0A1P8AP31</accession>
<feature type="compositionally biased region" description="Basic residues" evidence="1">
    <location>
        <begin position="75"/>
        <end position="84"/>
    </location>
</feature>
<dbReference type="GeneID" id="28717440"/>
<dbReference type="EMBL" id="CP002684">
    <property type="protein sequence ID" value="ANM58406.1"/>
    <property type="molecule type" value="Genomic_DNA"/>
</dbReference>
<dbReference type="KEGG" id="ath:AT1G80315"/>
<sequence length="102" mass="11410">MWNFEGPNLRSLKMDGSRMKQSTNPSANTISADGIEDRRRSLLRRDWLSLLEVSARSPSSASLSLPEPVDKMMKSRAARAKIRPSRPSQIRGEEEGLRVAVS</sequence>
<feature type="compositionally biased region" description="Basic and acidic residues" evidence="1">
    <location>
        <begin position="91"/>
        <end position="102"/>
    </location>
</feature>
<evidence type="ECO:0000313" key="2">
    <source>
        <dbReference type="Araport" id="AT1G80315"/>
    </source>
</evidence>
<reference evidence="4" key="2">
    <citation type="journal article" date="2017" name="Plant J.">
        <title>Araport11: a complete reannotation of the Arabidopsis thaliana reference genome.</title>
        <authorList>
            <person name="Cheng C.Y."/>
            <person name="Krishnakumar V."/>
            <person name="Chan A.P."/>
            <person name="Thibaud-Nissen F."/>
            <person name="Schobel S."/>
            <person name="Town C.D."/>
        </authorList>
    </citation>
    <scope>GENOME REANNOTATION</scope>
    <source>
        <strain evidence="4">cv. Columbia</strain>
    </source>
</reference>
<dbReference type="Proteomes" id="UP000006548">
    <property type="component" value="Chromosome 1"/>
</dbReference>